<dbReference type="RefSeq" id="WP_139698921.1">
    <property type="nucleotide sequence ID" value="NZ_CP074074.1"/>
</dbReference>
<comment type="caution">
    <text evidence="2">The sequence shown here is derived from an EMBL/GenBank/DDBJ whole genome shotgun (WGS) entry which is preliminary data.</text>
</comment>
<protein>
    <recommendedName>
        <fullName evidence="4">DUF304 domain-containing protein</fullName>
    </recommendedName>
</protein>
<reference evidence="2 3" key="1">
    <citation type="submission" date="2019-05" db="EMBL/GenBank/DDBJ databases">
        <title>Tamlana fucoidanivorans sp. nov., isolated from the surface of algae collected from Fujian province in China.</title>
        <authorList>
            <person name="Li J."/>
        </authorList>
    </citation>
    <scope>NUCLEOTIDE SEQUENCE [LARGE SCALE GENOMIC DNA]</scope>
    <source>
        <strain evidence="2 3">CW2-9</strain>
    </source>
</reference>
<accession>A0A5C4SBS5</accession>
<keyword evidence="1" id="KW-0812">Transmembrane</keyword>
<keyword evidence="3" id="KW-1185">Reference proteome</keyword>
<dbReference type="Proteomes" id="UP000308713">
    <property type="component" value="Unassembled WGS sequence"/>
</dbReference>
<feature type="transmembrane region" description="Helical" evidence="1">
    <location>
        <begin position="41"/>
        <end position="59"/>
    </location>
</feature>
<dbReference type="AlphaFoldDB" id="A0A5C4SBS5"/>
<keyword evidence="1" id="KW-0472">Membrane</keyword>
<keyword evidence="1" id="KW-1133">Transmembrane helix</keyword>
<evidence type="ECO:0008006" key="4">
    <source>
        <dbReference type="Google" id="ProtNLM"/>
    </source>
</evidence>
<gene>
    <name evidence="2" type="ORF">FGF67_16880</name>
</gene>
<evidence type="ECO:0000313" key="2">
    <source>
        <dbReference type="EMBL" id="TNJ40590.1"/>
    </source>
</evidence>
<feature type="transmembrane region" description="Helical" evidence="1">
    <location>
        <begin position="12"/>
        <end position="35"/>
    </location>
</feature>
<name>A0A5C4SBS5_9FLAO</name>
<organism evidence="2 3">
    <name type="scientific">Allotamlana fucoidanivorans</name>
    <dbReference type="NCBI Taxonomy" id="2583814"/>
    <lineage>
        <taxon>Bacteria</taxon>
        <taxon>Pseudomonadati</taxon>
        <taxon>Bacteroidota</taxon>
        <taxon>Flavobacteriia</taxon>
        <taxon>Flavobacteriales</taxon>
        <taxon>Flavobacteriaceae</taxon>
        <taxon>Allotamlana</taxon>
    </lineage>
</organism>
<sequence length="162" mass="18884">MTEKRPIYSTFSWIRFVKDIIFVLIILYFVINIFIGLNKEISINAIAIGIFLLAFIIMIDSKELEVYNNILRIKSNHLFGLFSRKTDIKLSNIKDITCAGKHSQKTDLTQDILRLVAPVYDFKNTLTIKTFDNKTFVYDVYIYKEKLDKVISIIKKTFANTV</sequence>
<proteinExistence type="predicted"/>
<dbReference type="EMBL" id="VDCS01000060">
    <property type="protein sequence ID" value="TNJ40590.1"/>
    <property type="molecule type" value="Genomic_DNA"/>
</dbReference>
<evidence type="ECO:0000313" key="3">
    <source>
        <dbReference type="Proteomes" id="UP000308713"/>
    </source>
</evidence>
<evidence type="ECO:0000256" key="1">
    <source>
        <dbReference type="SAM" id="Phobius"/>
    </source>
</evidence>